<keyword evidence="5" id="KW-0054">Arabinose catabolism</keyword>
<gene>
    <name evidence="8" type="ORF">JKG61_09940</name>
</gene>
<dbReference type="SUPFAM" id="SSF53067">
    <property type="entry name" value="Actin-like ATPase domain"/>
    <property type="match status" value="2"/>
</dbReference>
<accession>A0ABS1R2Y5</accession>
<proteinExistence type="predicted"/>
<name>A0ABS1R2Y5_9SPHI</name>
<dbReference type="PANTHER" id="PTHR43435">
    <property type="entry name" value="RIBULOKINASE"/>
    <property type="match status" value="1"/>
</dbReference>
<evidence type="ECO:0000313" key="9">
    <source>
        <dbReference type="Proteomes" id="UP000625283"/>
    </source>
</evidence>
<feature type="domain" description="Carbohydrate kinase FGGY C-terminal" evidence="7">
    <location>
        <begin position="292"/>
        <end position="498"/>
    </location>
</feature>
<dbReference type="NCBIfam" id="NF003154">
    <property type="entry name" value="PRK04123.1"/>
    <property type="match status" value="1"/>
</dbReference>
<dbReference type="RefSeq" id="WP_202102818.1">
    <property type="nucleotide sequence ID" value="NZ_JAERTY010000004.1"/>
</dbReference>
<dbReference type="PIRSF" id="PIRSF000538">
    <property type="entry name" value="GlpK"/>
    <property type="match status" value="1"/>
</dbReference>
<dbReference type="PANTHER" id="PTHR43435:SF4">
    <property type="entry name" value="FGGY CARBOHYDRATE KINASE DOMAIN-CONTAINING PROTEIN"/>
    <property type="match status" value="1"/>
</dbReference>
<reference evidence="8 9" key="1">
    <citation type="submission" date="2021-01" db="EMBL/GenBank/DDBJ databases">
        <title>C459-1 draft genome sequence.</title>
        <authorList>
            <person name="Zhang X.-F."/>
        </authorList>
    </citation>
    <scope>NUCLEOTIDE SEQUENCE [LARGE SCALE GENOMIC DNA]</scope>
    <source>
        <strain evidence="9">C459-1</strain>
    </source>
</reference>
<comment type="caution">
    <text evidence="8">The sequence shown here is derived from an EMBL/GenBank/DDBJ whole genome shotgun (WGS) entry which is preliminary data.</text>
</comment>
<keyword evidence="3" id="KW-0418">Kinase</keyword>
<dbReference type="GO" id="GO:0008741">
    <property type="term" value="F:ribulokinase activity"/>
    <property type="evidence" value="ECO:0007669"/>
    <property type="project" value="UniProtKB-EC"/>
</dbReference>
<dbReference type="Proteomes" id="UP000625283">
    <property type="component" value="Unassembled WGS sequence"/>
</dbReference>
<keyword evidence="9" id="KW-1185">Reference proteome</keyword>
<evidence type="ECO:0000313" key="8">
    <source>
        <dbReference type="EMBL" id="MBL1409070.1"/>
    </source>
</evidence>
<sequence length="545" mass="60273">MEEKLVIGMDFGTDSVRGLLVNAVTGTVVATSVAYFERWQRGMYCDVVNDQYRQHPLDYMESIDRVFGELLDGVPPEVIKQIKAIGTNTTGSTPVAIDAECRPLALCNGFEDNPNAMFVLWKDHTAIKEADEINRLAKRWSIDYTLFSGGIYSSEWFWSKVLHINRTDGKVKSSAFTWVEQSDWIPTYLSGTTIPSQIKRNRCAAGHKAMWNESHGGLPSAEFLCSLDSSFYNLINRFYTDTYTSDQVFGKISSDFVDRYGFDEDTLITVGAIDAHHGAVGAGSEAYTLIKVIGTSTCDMLVVPMESNPPLVEGICGQVEGSIDPGMIGFEAGQSAFGDIYNWFKKMVLKPVLEMEGLDLSDQQRLTLEDGFFDYITKAAEAIPLTEEDMLFTDYHNGRRTPDADFTKTGMASGFTLATQAGHIFKALVEGTAFGSKAIIDRFRSYNIPIKTVIATGGIPNKAPYVVQVLADVLGCEVQVVDSDQTCALGSVIFATLASGIYEDINQAKIKLAARVSKTYYCNPDRLATYEKLYQGYKELTQLKL</sequence>
<dbReference type="EMBL" id="JAERTY010000004">
    <property type="protein sequence ID" value="MBL1409070.1"/>
    <property type="molecule type" value="Genomic_DNA"/>
</dbReference>
<dbReference type="InterPro" id="IPR005929">
    <property type="entry name" value="Ribulokinase"/>
</dbReference>
<keyword evidence="2" id="KW-0547">Nucleotide-binding</keyword>
<protein>
    <submittedName>
        <fullName evidence="8">Ribulokinase</fullName>
        <ecNumber evidence="8">2.7.1.16</ecNumber>
    </submittedName>
</protein>
<dbReference type="InterPro" id="IPR043129">
    <property type="entry name" value="ATPase_NBD"/>
</dbReference>
<dbReference type="InterPro" id="IPR018485">
    <property type="entry name" value="FGGY_C"/>
</dbReference>
<evidence type="ECO:0000256" key="3">
    <source>
        <dbReference type="ARBA" id="ARBA00022777"/>
    </source>
</evidence>
<dbReference type="InterPro" id="IPR000577">
    <property type="entry name" value="Carb_kinase_FGGY"/>
</dbReference>
<evidence type="ECO:0000259" key="7">
    <source>
        <dbReference type="Pfam" id="PF02782"/>
    </source>
</evidence>
<evidence type="ECO:0000256" key="6">
    <source>
        <dbReference type="ARBA" id="ARBA00023277"/>
    </source>
</evidence>
<dbReference type="Pfam" id="PF02782">
    <property type="entry name" value="FGGY_C"/>
    <property type="match status" value="1"/>
</dbReference>
<keyword evidence="6" id="KW-0119">Carbohydrate metabolism</keyword>
<evidence type="ECO:0000256" key="4">
    <source>
        <dbReference type="ARBA" id="ARBA00022840"/>
    </source>
</evidence>
<dbReference type="EC" id="2.7.1.16" evidence="8"/>
<evidence type="ECO:0000256" key="1">
    <source>
        <dbReference type="ARBA" id="ARBA00022679"/>
    </source>
</evidence>
<evidence type="ECO:0000256" key="2">
    <source>
        <dbReference type="ARBA" id="ARBA00022741"/>
    </source>
</evidence>
<keyword evidence="4" id="KW-0067">ATP-binding</keyword>
<dbReference type="Gene3D" id="3.30.420.40">
    <property type="match status" value="2"/>
</dbReference>
<dbReference type="CDD" id="cd07781">
    <property type="entry name" value="ASKHA_NBD_FGGY_L-RBK"/>
    <property type="match status" value="1"/>
</dbReference>
<keyword evidence="1 8" id="KW-0808">Transferase</keyword>
<evidence type="ECO:0000256" key="5">
    <source>
        <dbReference type="ARBA" id="ARBA00022935"/>
    </source>
</evidence>
<organism evidence="8 9">
    <name type="scientific">Sphingobacterium faecale</name>
    <dbReference type="NCBI Taxonomy" id="2803775"/>
    <lineage>
        <taxon>Bacteria</taxon>
        <taxon>Pseudomonadati</taxon>
        <taxon>Bacteroidota</taxon>
        <taxon>Sphingobacteriia</taxon>
        <taxon>Sphingobacteriales</taxon>
        <taxon>Sphingobacteriaceae</taxon>
        <taxon>Sphingobacterium</taxon>
    </lineage>
</organism>